<gene>
    <name evidence="2" type="ORF">SLS53_004968</name>
</gene>
<protein>
    <recommendedName>
        <fullName evidence="4">Allergen Asp f 4</fullName>
    </recommendedName>
</protein>
<evidence type="ECO:0000256" key="1">
    <source>
        <dbReference type="SAM" id="SignalP"/>
    </source>
</evidence>
<name>A0AAN9YGS8_9PEZI</name>
<dbReference type="InterPro" id="IPR038903">
    <property type="entry name" value="Allergen_Asp_f_4"/>
</dbReference>
<organism evidence="2 3">
    <name type="scientific">Cytospora paraplurivora</name>
    <dbReference type="NCBI Taxonomy" id="2898453"/>
    <lineage>
        <taxon>Eukaryota</taxon>
        <taxon>Fungi</taxon>
        <taxon>Dikarya</taxon>
        <taxon>Ascomycota</taxon>
        <taxon>Pezizomycotina</taxon>
        <taxon>Sordariomycetes</taxon>
        <taxon>Sordariomycetidae</taxon>
        <taxon>Diaporthales</taxon>
        <taxon>Cytosporaceae</taxon>
        <taxon>Cytospora</taxon>
    </lineage>
</organism>
<dbReference type="Pfam" id="PF25312">
    <property type="entry name" value="Allergen_Asp_f_4"/>
    <property type="match status" value="1"/>
</dbReference>
<keyword evidence="3" id="KW-1185">Reference proteome</keyword>
<feature type="signal peptide" evidence="1">
    <location>
        <begin position="1"/>
        <end position="17"/>
    </location>
</feature>
<proteinExistence type="predicted"/>
<sequence length="348" mass="35697">MARLTSLLLLGAIGASAHPSNHARFHNKHRQVEDRNIGDIVSAVIDGVEVFWTQTEDYGAAAATPTSAGIVAGKPNENFQVAATSTAVFATTFSTSFATTEVSASTSTSISSAAATSTSTSTSSSSSGSGVTEYTSFSDYCSSGSKKRATTAEIKYAGNTGEDSDYGCNIMLLGNSDLASKYDNTVKFFGASNDMFCVVWNKIGSDGGVDGFFLSDTATTFTLAAGAEQYIALDANTQGGGACVEGTSISDVLTTTYGEVGMTWVEWDAQNSSNDDWSGADASCIVAQDAGLTVNGMQVCLESDSSQCSSISAGATSVDNAYTADLADADGVGLNIDGGLKITVNLGY</sequence>
<evidence type="ECO:0000313" key="3">
    <source>
        <dbReference type="Proteomes" id="UP001320245"/>
    </source>
</evidence>
<evidence type="ECO:0000313" key="2">
    <source>
        <dbReference type="EMBL" id="KAK7740905.1"/>
    </source>
</evidence>
<dbReference type="PANTHER" id="PTHR42039:SF1">
    <property type="entry name" value="PUTATIVE (AFU_ORTHOLOGUE AFUA_3G02940)-RELATED"/>
    <property type="match status" value="1"/>
</dbReference>
<keyword evidence="1" id="KW-0732">Signal</keyword>
<dbReference type="PANTHER" id="PTHR42039">
    <property type="entry name" value="PUTATIVE (AFU_ORTHOLOGUE AFUA_3G02940)-RELATED"/>
    <property type="match status" value="1"/>
</dbReference>
<comment type="caution">
    <text evidence="2">The sequence shown here is derived from an EMBL/GenBank/DDBJ whole genome shotgun (WGS) entry which is preliminary data.</text>
</comment>
<reference evidence="2 3" key="1">
    <citation type="journal article" date="2023" name="PLoS ONE">
        <title>Cytospora paraplurivora sp. nov. isolated from orchards with fruit tree decline syndrome in Ontario, Canada.</title>
        <authorList>
            <person name="Ilyukhin E."/>
            <person name="Nguyen H.D.T."/>
            <person name="Castle A.J."/>
            <person name="Ellouze W."/>
        </authorList>
    </citation>
    <scope>NUCLEOTIDE SEQUENCE [LARGE SCALE GENOMIC DNA]</scope>
    <source>
        <strain evidence="2 3">FDS-564</strain>
    </source>
</reference>
<feature type="chain" id="PRO_5042991541" description="Allergen Asp f 4" evidence="1">
    <location>
        <begin position="18"/>
        <end position="348"/>
    </location>
</feature>
<dbReference type="AlphaFoldDB" id="A0AAN9YGS8"/>
<dbReference type="Proteomes" id="UP001320245">
    <property type="component" value="Unassembled WGS sequence"/>
</dbReference>
<evidence type="ECO:0008006" key="4">
    <source>
        <dbReference type="Google" id="ProtNLM"/>
    </source>
</evidence>
<dbReference type="EMBL" id="JAJSPL020000018">
    <property type="protein sequence ID" value="KAK7740905.1"/>
    <property type="molecule type" value="Genomic_DNA"/>
</dbReference>
<accession>A0AAN9YGS8</accession>
<dbReference type="GO" id="GO:0019863">
    <property type="term" value="F:IgE binding"/>
    <property type="evidence" value="ECO:0007669"/>
    <property type="project" value="InterPro"/>
</dbReference>
<dbReference type="GO" id="GO:0005576">
    <property type="term" value="C:extracellular region"/>
    <property type="evidence" value="ECO:0007669"/>
    <property type="project" value="InterPro"/>
</dbReference>